<dbReference type="KEGG" id="hmi:soil367_03495"/>
<proteinExistence type="predicted"/>
<accession>A0A4P7XDZ5</accession>
<protein>
    <submittedName>
        <fullName evidence="2">Uncharacterized protein</fullName>
    </submittedName>
</protein>
<feature type="region of interest" description="Disordered" evidence="1">
    <location>
        <begin position="1"/>
        <end position="25"/>
    </location>
</feature>
<dbReference type="AlphaFoldDB" id="A0A4P7XDZ5"/>
<name>A0A4P7XDZ5_9ALTE</name>
<evidence type="ECO:0000313" key="2">
    <source>
        <dbReference type="EMBL" id="QCF25078.1"/>
    </source>
</evidence>
<reference evidence="2 3" key="1">
    <citation type="submission" date="2018-07" db="EMBL/GenBank/DDBJ databases">
        <title>Marsedoiliclastica nanhaica gen. nov. sp. nov., a novel marine hydrocarbonoclastic bacterium isolated from an in-situ enriched hydrocarbon-degrading consortium in deep-sea sediment.</title>
        <authorList>
            <person name="Dong C."/>
            <person name="Ma T."/>
            <person name="Liu R."/>
            <person name="Shao Z."/>
        </authorList>
    </citation>
    <scope>NUCLEOTIDE SEQUENCE [LARGE SCALE GENOMIC DNA]</scope>
    <source>
        <strain evidence="3">soil36-7</strain>
    </source>
</reference>
<gene>
    <name evidence="2" type="ORF">soil367_03495</name>
</gene>
<dbReference type="EMBL" id="CP031093">
    <property type="protein sequence ID" value="QCF25078.1"/>
    <property type="molecule type" value="Genomic_DNA"/>
</dbReference>
<sequence>MSKGTRASDSAFQRSRKARPCNEKRDRRTVALSILEAGRQGINDTLWCSISIVEYHNPAFASVALPMCGVEKSTYGLLRVGSWQRLSQQLPQGACERIS</sequence>
<evidence type="ECO:0000313" key="3">
    <source>
        <dbReference type="Proteomes" id="UP000298049"/>
    </source>
</evidence>
<feature type="compositionally biased region" description="Polar residues" evidence="1">
    <location>
        <begin position="1"/>
        <end position="13"/>
    </location>
</feature>
<keyword evidence="3" id="KW-1185">Reference proteome</keyword>
<evidence type="ECO:0000256" key="1">
    <source>
        <dbReference type="SAM" id="MobiDB-lite"/>
    </source>
</evidence>
<dbReference type="Proteomes" id="UP000298049">
    <property type="component" value="Chromosome"/>
</dbReference>
<organism evidence="2 3">
    <name type="scientific">Hydrocarboniclastica marina</name>
    <dbReference type="NCBI Taxonomy" id="2259620"/>
    <lineage>
        <taxon>Bacteria</taxon>
        <taxon>Pseudomonadati</taxon>
        <taxon>Pseudomonadota</taxon>
        <taxon>Gammaproteobacteria</taxon>
        <taxon>Alteromonadales</taxon>
        <taxon>Alteromonadaceae</taxon>
        <taxon>Hydrocarboniclastica</taxon>
    </lineage>
</organism>